<dbReference type="RefSeq" id="WP_033082138.1">
    <property type="nucleotide sequence ID" value="NZ_JQEC01000021.1"/>
</dbReference>
<name>A0A099KTN7_COLPS</name>
<organism evidence="7 8">
    <name type="scientific">Colwellia psychrerythraea</name>
    <name type="common">Vibrio psychroerythus</name>
    <dbReference type="NCBI Taxonomy" id="28229"/>
    <lineage>
        <taxon>Bacteria</taxon>
        <taxon>Pseudomonadati</taxon>
        <taxon>Pseudomonadota</taxon>
        <taxon>Gammaproteobacteria</taxon>
        <taxon>Alteromonadales</taxon>
        <taxon>Colwelliaceae</taxon>
        <taxon>Colwellia</taxon>
    </lineage>
</organism>
<dbReference type="PROSITE" id="PS51198">
    <property type="entry name" value="UVRD_HELICASE_ATP_BIND"/>
    <property type="match status" value="1"/>
</dbReference>
<dbReference type="SUPFAM" id="SSF57783">
    <property type="entry name" value="Zinc beta-ribbon"/>
    <property type="match status" value="1"/>
</dbReference>
<feature type="domain" description="UvrD-like helicase ATP-binding" evidence="6">
    <location>
        <begin position="188"/>
        <end position="654"/>
    </location>
</feature>
<feature type="binding site" evidence="5">
    <location>
        <begin position="209"/>
        <end position="216"/>
    </location>
    <ligand>
        <name>ATP</name>
        <dbReference type="ChEBI" id="CHEBI:30616"/>
    </ligand>
</feature>
<dbReference type="AlphaFoldDB" id="A0A099KTN7"/>
<evidence type="ECO:0000256" key="4">
    <source>
        <dbReference type="ARBA" id="ARBA00022840"/>
    </source>
</evidence>
<dbReference type="PANTHER" id="PTHR11070">
    <property type="entry name" value="UVRD / RECB / PCRA DNA HELICASE FAMILY MEMBER"/>
    <property type="match status" value="1"/>
</dbReference>
<evidence type="ECO:0000256" key="2">
    <source>
        <dbReference type="ARBA" id="ARBA00022801"/>
    </source>
</evidence>
<dbReference type="GO" id="GO:0003677">
    <property type="term" value="F:DNA binding"/>
    <property type="evidence" value="ECO:0007669"/>
    <property type="project" value="InterPro"/>
</dbReference>
<dbReference type="InterPro" id="IPR027417">
    <property type="entry name" value="P-loop_NTPase"/>
</dbReference>
<keyword evidence="2 5" id="KW-0378">Hydrolase</keyword>
<evidence type="ECO:0000259" key="6">
    <source>
        <dbReference type="PROSITE" id="PS51198"/>
    </source>
</evidence>
<evidence type="ECO:0000313" key="7">
    <source>
        <dbReference type="EMBL" id="KGJ93926.1"/>
    </source>
</evidence>
<gene>
    <name evidence="7" type="ORF">GAB14E_2481</name>
</gene>
<keyword evidence="4 5" id="KW-0067">ATP-binding</keyword>
<dbReference type="InterPro" id="IPR014016">
    <property type="entry name" value="UvrD-like_ATP-bd"/>
</dbReference>
<dbReference type="GO" id="GO:0000725">
    <property type="term" value="P:recombinational repair"/>
    <property type="evidence" value="ECO:0007669"/>
    <property type="project" value="TreeGrafter"/>
</dbReference>
<dbReference type="PATRIC" id="fig|28229.3.peg.2103"/>
<dbReference type="SUPFAM" id="SSF52540">
    <property type="entry name" value="P-loop containing nucleoside triphosphate hydrolases"/>
    <property type="match status" value="1"/>
</dbReference>
<sequence length="894" mass="101714">MTQTLYRNFFGKWFGKAKHIVISECGFTLVDVDQNIKEITVNQLIDFPSIEQSIFGNTLVIKAKNEVTRIWGISASSTQVFNNKAKLGLQQNIANNITKHVDIYHKEALTRYLRDSSVKFLHESVTPLMQSYKTSKARWQQILSEQQLSKIDVISRMPPIKETQSYRQYYENKMLAAQIDFFNGIESNPLTNEQRLAVIRNNDKNLVLAAAGTGKTSVMVAKALYLISHDEVPAENVLVLAYNNAAAKELKERLTVRKNAYGLTCDSPNIITFHALGLKILKAAKVNTTLSLFTEQPKQLETWLTQWLVSHISESPQAMQRFITLAYQPSDVFEFSSIEQYEIHVRDNKYQTLQGEKVSCYQALLIANWLFLNSIEYQYQGPYVSKHSITTGVDYSPSFRLNNSDNTSNTHIYLECFEVTRDGSTRVGINSSQYNKQMKVIRALHQECKTTLLETFYFDMVENKLADRLTTLTAQCSIKLVPKSSQDILTAIKGSGLLVNNIKRYLKCLQAIRVEQLTSEKIENRLKHAKVTSSKQYAQLLSEIEQAYVTELKNQAAIDFDDMVISAVEHVNTGNFKPQWTDILVDEFQDISTARMNLLNALIDRGPRPRLTVVGDDWQSIYRFSGSKLALITQFEKYHGSHSLTTLQKTFRYNNSIAKTAGQFVMQNPEQYKKQIESHHQVAQSQVYLIDCDKKTLDINIAQVVSKIKVHAPSATIAILARYRYLLNNAKTQLTSNLANENIHYWTFHGSKGLEADYCIIVGFFRGKNGFPNENNSDALVEALLPLEDGFKNSEERRLLYVAITRAKKKAYLVADTKEPSAFIEELLSPSYGLQVVCKNHDKFSRDILKYPASSKLCVKCGRLMKLRKGQYGDFWGCSGFANESDPCNQTEKV</sequence>
<comment type="caution">
    <text evidence="7">The sequence shown here is derived from an EMBL/GenBank/DDBJ whole genome shotgun (WGS) entry which is preliminary data.</text>
</comment>
<keyword evidence="1 5" id="KW-0547">Nucleotide-binding</keyword>
<dbReference type="Gene3D" id="3.40.50.300">
    <property type="entry name" value="P-loop containing nucleotide triphosphate hydrolases"/>
    <property type="match status" value="3"/>
</dbReference>
<reference evidence="7 8" key="1">
    <citation type="submission" date="2014-08" db="EMBL/GenBank/DDBJ databases">
        <title>Genomic and Phenotypic Diversity of Colwellia psychrerythraea strains from Disparate Marine Basins.</title>
        <authorList>
            <person name="Techtmann S.M."/>
            <person name="Stelling S.C."/>
            <person name="Utturkar S.M."/>
            <person name="Alshibli N."/>
            <person name="Harris A."/>
            <person name="Brown S.D."/>
            <person name="Hazen T.C."/>
        </authorList>
    </citation>
    <scope>NUCLEOTIDE SEQUENCE [LARGE SCALE GENOMIC DNA]</scope>
    <source>
        <strain evidence="7 8">GAB14E</strain>
    </source>
</reference>
<proteinExistence type="predicted"/>
<dbReference type="GO" id="GO:0005829">
    <property type="term" value="C:cytosol"/>
    <property type="evidence" value="ECO:0007669"/>
    <property type="project" value="TreeGrafter"/>
</dbReference>
<dbReference type="PANTHER" id="PTHR11070:SF63">
    <property type="entry name" value="DNA HELICASE IV"/>
    <property type="match status" value="1"/>
</dbReference>
<dbReference type="Gene3D" id="3.30.65.10">
    <property type="entry name" value="Bacterial Topoisomerase I, domain 1"/>
    <property type="match status" value="1"/>
</dbReference>
<evidence type="ECO:0000256" key="3">
    <source>
        <dbReference type="ARBA" id="ARBA00022806"/>
    </source>
</evidence>
<dbReference type="GO" id="GO:0043138">
    <property type="term" value="F:3'-5' DNA helicase activity"/>
    <property type="evidence" value="ECO:0007669"/>
    <property type="project" value="TreeGrafter"/>
</dbReference>
<dbReference type="GO" id="GO:0016787">
    <property type="term" value="F:hydrolase activity"/>
    <property type="evidence" value="ECO:0007669"/>
    <property type="project" value="UniProtKB-UniRule"/>
</dbReference>
<protein>
    <submittedName>
        <fullName evidence="7">Helicase superfamily 1 UvrD-related protein</fullName>
    </submittedName>
</protein>
<dbReference type="GO" id="GO:0005524">
    <property type="term" value="F:ATP binding"/>
    <property type="evidence" value="ECO:0007669"/>
    <property type="project" value="UniProtKB-UniRule"/>
</dbReference>
<keyword evidence="3 5" id="KW-0347">Helicase</keyword>
<evidence type="ECO:0000313" key="8">
    <source>
        <dbReference type="Proteomes" id="UP000029868"/>
    </source>
</evidence>
<evidence type="ECO:0000256" key="1">
    <source>
        <dbReference type="ARBA" id="ARBA00022741"/>
    </source>
</evidence>
<dbReference type="Proteomes" id="UP000029868">
    <property type="component" value="Unassembled WGS sequence"/>
</dbReference>
<evidence type="ECO:0000256" key="5">
    <source>
        <dbReference type="PROSITE-ProRule" id="PRU00560"/>
    </source>
</evidence>
<dbReference type="InterPro" id="IPR000212">
    <property type="entry name" value="DNA_helicase_UvrD/REP"/>
</dbReference>
<accession>A0A099KTN7</accession>
<dbReference type="EMBL" id="JQEC01000021">
    <property type="protein sequence ID" value="KGJ93926.1"/>
    <property type="molecule type" value="Genomic_DNA"/>
</dbReference>
<dbReference type="OrthoDB" id="5298826at2"/>
<dbReference type="Pfam" id="PF00580">
    <property type="entry name" value="UvrD-helicase"/>
    <property type="match status" value="1"/>
</dbReference>